<dbReference type="GO" id="GO:0003700">
    <property type="term" value="F:DNA-binding transcription factor activity"/>
    <property type="evidence" value="ECO:0007669"/>
    <property type="project" value="TreeGrafter"/>
</dbReference>
<sequence>MSEISRRMKELREGLNLNQVKFAKLLGTSNTIISDIERGSRNPTIDLLIKIANTVEGTDLHWILTGKRSPANQQIDSDNASIEELLAGSLRIDPASAKLLLSSLKEGPKQQLALLFLKALNGDTSAMAEVSGAMKAMEALLLSSLRK</sequence>
<dbReference type="STRING" id="653733.Selin_1417"/>
<dbReference type="Gene3D" id="1.10.260.40">
    <property type="entry name" value="lambda repressor-like DNA-binding domains"/>
    <property type="match status" value="1"/>
</dbReference>
<organism evidence="5 6">
    <name type="scientific">Desulfurispirillum indicum (strain ATCC BAA-1389 / DSM 22839 / S5)</name>
    <dbReference type="NCBI Taxonomy" id="653733"/>
    <lineage>
        <taxon>Bacteria</taxon>
        <taxon>Pseudomonadati</taxon>
        <taxon>Chrysiogenota</taxon>
        <taxon>Chrysiogenia</taxon>
        <taxon>Chrysiogenales</taxon>
        <taxon>Chrysiogenaceae</taxon>
        <taxon>Desulfurispirillum</taxon>
    </lineage>
</organism>
<protein>
    <submittedName>
        <fullName evidence="5">Helix-turn-helix domain protein</fullName>
    </submittedName>
</protein>
<dbReference type="InterPro" id="IPR010982">
    <property type="entry name" value="Lambda_DNA-bd_dom_sf"/>
</dbReference>
<dbReference type="HOGENOM" id="CLU_1765064_0_0_0"/>
<proteinExistence type="predicted"/>
<dbReference type="eggNOG" id="COG1396">
    <property type="taxonomic scope" value="Bacteria"/>
</dbReference>
<dbReference type="SMART" id="SM00530">
    <property type="entry name" value="HTH_XRE"/>
    <property type="match status" value="1"/>
</dbReference>
<dbReference type="PANTHER" id="PTHR46797:SF23">
    <property type="entry name" value="HTH-TYPE TRANSCRIPTIONAL REGULATOR SUTR"/>
    <property type="match status" value="1"/>
</dbReference>
<dbReference type="GO" id="GO:0003677">
    <property type="term" value="F:DNA binding"/>
    <property type="evidence" value="ECO:0007669"/>
    <property type="project" value="UniProtKB-KW"/>
</dbReference>
<dbReference type="SUPFAM" id="SSF47413">
    <property type="entry name" value="lambda repressor-like DNA-binding domains"/>
    <property type="match status" value="1"/>
</dbReference>
<feature type="domain" description="HTH cro/C1-type" evidence="4">
    <location>
        <begin position="8"/>
        <end position="63"/>
    </location>
</feature>
<keyword evidence="2" id="KW-0238">DNA-binding</keyword>
<evidence type="ECO:0000256" key="3">
    <source>
        <dbReference type="ARBA" id="ARBA00023163"/>
    </source>
</evidence>
<dbReference type="Proteomes" id="UP000002572">
    <property type="component" value="Chromosome"/>
</dbReference>
<evidence type="ECO:0000256" key="2">
    <source>
        <dbReference type="ARBA" id="ARBA00023125"/>
    </source>
</evidence>
<name>E6W6B6_DESIS</name>
<dbReference type="CDD" id="cd00093">
    <property type="entry name" value="HTH_XRE"/>
    <property type="match status" value="1"/>
</dbReference>
<dbReference type="AlphaFoldDB" id="E6W6B6"/>
<reference evidence="5 6" key="1">
    <citation type="submission" date="2010-12" db="EMBL/GenBank/DDBJ databases">
        <title>Complete sequence of Desulfurispirillum indicum S5.</title>
        <authorList>
            <consortium name="US DOE Joint Genome Institute"/>
            <person name="Lucas S."/>
            <person name="Copeland A."/>
            <person name="Lapidus A."/>
            <person name="Cheng J.-F."/>
            <person name="Goodwin L."/>
            <person name="Pitluck S."/>
            <person name="Chertkov O."/>
            <person name="Held B."/>
            <person name="Detter J.C."/>
            <person name="Han C."/>
            <person name="Tapia R."/>
            <person name="Land M."/>
            <person name="Hauser L."/>
            <person name="Kyrpides N."/>
            <person name="Ivanova N."/>
            <person name="Mikhailova N."/>
            <person name="Haggblom M."/>
            <person name="Rauschenbach I."/>
            <person name="Bini E."/>
            <person name="Woyke T."/>
        </authorList>
    </citation>
    <scope>NUCLEOTIDE SEQUENCE [LARGE SCALE GENOMIC DNA]</scope>
    <source>
        <strain evidence="6">ATCC BAA-1389 / DSM 22839 / S5</strain>
    </source>
</reference>
<dbReference type="Pfam" id="PF01381">
    <property type="entry name" value="HTH_3"/>
    <property type="match status" value="1"/>
</dbReference>
<dbReference type="RefSeq" id="WP_013506033.1">
    <property type="nucleotide sequence ID" value="NC_014836.1"/>
</dbReference>
<dbReference type="InterPro" id="IPR001387">
    <property type="entry name" value="Cro/C1-type_HTH"/>
</dbReference>
<dbReference type="EMBL" id="CP002432">
    <property type="protein sequence ID" value="ADU66152.1"/>
    <property type="molecule type" value="Genomic_DNA"/>
</dbReference>
<dbReference type="PROSITE" id="PS50943">
    <property type="entry name" value="HTH_CROC1"/>
    <property type="match status" value="1"/>
</dbReference>
<evidence type="ECO:0000313" key="6">
    <source>
        <dbReference type="Proteomes" id="UP000002572"/>
    </source>
</evidence>
<dbReference type="InParanoid" id="E6W6B6"/>
<evidence type="ECO:0000259" key="4">
    <source>
        <dbReference type="PROSITE" id="PS50943"/>
    </source>
</evidence>
<dbReference type="InterPro" id="IPR050807">
    <property type="entry name" value="TransReg_Diox_bact_type"/>
</dbReference>
<dbReference type="KEGG" id="din:Selin_1417"/>
<keyword evidence="3" id="KW-0804">Transcription</keyword>
<dbReference type="PANTHER" id="PTHR46797">
    <property type="entry name" value="HTH-TYPE TRANSCRIPTIONAL REGULATOR"/>
    <property type="match status" value="1"/>
</dbReference>
<gene>
    <name evidence="5" type="ordered locus">Selin_1417</name>
</gene>
<dbReference type="GO" id="GO:0005829">
    <property type="term" value="C:cytosol"/>
    <property type="evidence" value="ECO:0007669"/>
    <property type="project" value="TreeGrafter"/>
</dbReference>
<evidence type="ECO:0000256" key="1">
    <source>
        <dbReference type="ARBA" id="ARBA00023015"/>
    </source>
</evidence>
<accession>E6W6B6</accession>
<keyword evidence="1" id="KW-0805">Transcription regulation</keyword>
<keyword evidence="6" id="KW-1185">Reference proteome</keyword>
<evidence type="ECO:0000313" key="5">
    <source>
        <dbReference type="EMBL" id="ADU66152.1"/>
    </source>
</evidence>